<keyword evidence="3" id="KW-0406">Ion transport</keyword>
<organism evidence="4 5">
    <name type="scientific">Vagococcus fluvialis bH819</name>
    <dbReference type="NCBI Taxonomy" id="1255619"/>
    <lineage>
        <taxon>Bacteria</taxon>
        <taxon>Bacillati</taxon>
        <taxon>Bacillota</taxon>
        <taxon>Bacilli</taxon>
        <taxon>Lactobacillales</taxon>
        <taxon>Enterococcaceae</taxon>
        <taxon>Vagococcus</taxon>
    </lineage>
</organism>
<reference evidence="5" key="1">
    <citation type="submission" date="2017-02" db="EMBL/GenBank/DDBJ databases">
        <authorList>
            <person name="Dridi B."/>
        </authorList>
    </citation>
    <scope>NUCLEOTIDE SEQUENCE [LARGE SCALE GENOMIC DNA]</scope>
    <source>
        <strain evidence="5">bH819</strain>
    </source>
</reference>
<keyword evidence="4" id="KW-0378">Hydrolase</keyword>
<evidence type="ECO:0000313" key="5">
    <source>
        <dbReference type="Proteomes" id="UP000195918"/>
    </source>
</evidence>
<dbReference type="OrthoDB" id="5311at2"/>
<dbReference type="SUPFAM" id="SSF159468">
    <property type="entry name" value="AtpF-like"/>
    <property type="match status" value="1"/>
</dbReference>
<sequence length="103" mass="11318">MSYKIGVVGHKESVIAFKLVGFDVIYAETKVAARKAIDEMAKENYGVIYVSDTLLLEMPEVVSHYESKVKPALISIPTHLGSNGYGKGKIKEYVEKAVGQDIL</sequence>
<dbReference type="EC" id="3.6.3.14" evidence="4"/>
<dbReference type="GO" id="GO:0046961">
    <property type="term" value="F:proton-transporting ATPase activity, rotational mechanism"/>
    <property type="evidence" value="ECO:0007669"/>
    <property type="project" value="InterPro"/>
</dbReference>
<evidence type="ECO:0000256" key="1">
    <source>
        <dbReference type="ARBA" id="ARBA00010148"/>
    </source>
</evidence>
<dbReference type="AlphaFoldDB" id="A0A1X6WS36"/>
<protein>
    <submittedName>
        <fullName evidence="4">V-type ATP synthase subunit F</fullName>
        <ecNumber evidence="4">3.6.3.14</ecNumber>
    </submittedName>
</protein>
<dbReference type="Pfam" id="PF01990">
    <property type="entry name" value="ATP-synt_F"/>
    <property type="match status" value="1"/>
</dbReference>
<name>A0A1X6WS36_9ENTE</name>
<evidence type="ECO:0000256" key="3">
    <source>
        <dbReference type="ARBA" id="ARBA00023065"/>
    </source>
</evidence>
<dbReference type="Proteomes" id="UP000195918">
    <property type="component" value="Unassembled WGS sequence"/>
</dbReference>
<dbReference type="InterPro" id="IPR036906">
    <property type="entry name" value="ATPase_V1_fsu_sf"/>
</dbReference>
<keyword evidence="5" id="KW-1185">Reference proteome</keyword>
<keyword evidence="2" id="KW-0813">Transport</keyword>
<gene>
    <name evidence="4" type="ORF">FM121_13220</name>
</gene>
<dbReference type="Gene3D" id="3.40.50.10580">
    <property type="entry name" value="ATPase, V1 complex, subunit F"/>
    <property type="match status" value="1"/>
</dbReference>
<dbReference type="GO" id="GO:0016787">
    <property type="term" value="F:hydrolase activity"/>
    <property type="evidence" value="ECO:0007669"/>
    <property type="project" value="UniProtKB-KW"/>
</dbReference>
<dbReference type="RefSeq" id="WP_086952679.1">
    <property type="nucleotide sequence ID" value="NZ_FWFD01000018.1"/>
</dbReference>
<proteinExistence type="inferred from homology"/>
<dbReference type="EMBL" id="FWFD01000018">
    <property type="protein sequence ID" value="SLM87052.1"/>
    <property type="molecule type" value="Genomic_DNA"/>
</dbReference>
<evidence type="ECO:0000256" key="2">
    <source>
        <dbReference type="ARBA" id="ARBA00022448"/>
    </source>
</evidence>
<evidence type="ECO:0000313" key="4">
    <source>
        <dbReference type="EMBL" id="SLM87052.1"/>
    </source>
</evidence>
<accession>A0A1X6WS36</accession>
<dbReference type="InterPro" id="IPR008218">
    <property type="entry name" value="ATPase_V1-cplx_f_g_su"/>
</dbReference>
<comment type="similarity">
    <text evidence="1">Belongs to the V-ATPase F subunit family.</text>
</comment>